<dbReference type="OrthoDB" id="270177at2"/>
<evidence type="ECO:0000313" key="8">
    <source>
        <dbReference type="Proteomes" id="UP000198549"/>
    </source>
</evidence>
<accession>A0A1H0T2X5</accession>
<dbReference type="EMBL" id="LT629709">
    <property type="protein sequence ID" value="SDP47908.1"/>
    <property type="molecule type" value="Genomic_DNA"/>
</dbReference>
<dbReference type="PRINTS" id="PR00455">
    <property type="entry name" value="HTHTETR"/>
</dbReference>
<evidence type="ECO:0000313" key="5">
    <source>
        <dbReference type="EMBL" id="OLT99940.1"/>
    </source>
</evidence>
<dbReference type="AlphaFoldDB" id="A0A1H0T2X5"/>
<dbReference type="SUPFAM" id="SSF46689">
    <property type="entry name" value="Homeodomain-like"/>
    <property type="match status" value="1"/>
</dbReference>
<dbReference type="InterPro" id="IPR009057">
    <property type="entry name" value="Homeodomain-like_sf"/>
</dbReference>
<gene>
    <name evidence="5" type="ORF">BVK86_23835</name>
    <name evidence="4" type="ORF">F7R15_24105</name>
    <name evidence="6" type="ORF">SAMN04490202_4435</name>
</gene>
<reference evidence="7" key="2">
    <citation type="submission" date="2017-01" db="EMBL/GenBank/DDBJ databases">
        <authorList>
            <person name="Poblete-Castro I."/>
        </authorList>
    </citation>
    <scope>NUCLEOTIDE SEQUENCE [LARGE SCALE GENOMIC DNA]</scope>
    <source>
        <strain evidence="7">DSM 18361 / CCUG 53116 / MT1</strain>
    </source>
</reference>
<dbReference type="GO" id="GO:0000976">
    <property type="term" value="F:transcription cis-regulatory region binding"/>
    <property type="evidence" value="ECO:0007669"/>
    <property type="project" value="TreeGrafter"/>
</dbReference>
<dbReference type="InterPro" id="IPR001647">
    <property type="entry name" value="HTH_TetR"/>
</dbReference>
<dbReference type="PANTHER" id="PTHR30055">
    <property type="entry name" value="HTH-TYPE TRANSCRIPTIONAL REGULATOR RUTR"/>
    <property type="match status" value="1"/>
</dbReference>
<reference evidence="4 9" key="4">
    <citation type="submission" date="2019-09" db="EMBL/GenBank/DDBJ databases">
        <title>Draft genome sequences of 48 bacterial type strains from the CCUG.</title>
        <authorList>
            <person name="Tunovic T."/>
            <person name="Pineiro-Iglesias B."/>
            <person name="Unosson C."/>
            <person name="Inganas E."/>
            <person name="Ohlen M."/>
            <person name="Cardew S."/>
            <person name="Jensie-Markopoulos S."/>
            <person name="Salva-Serra F."/>
            <person name="Jaen-Luchoro D."/>
            <person name="Karlsson R."/>
            <person name="Svensson-Stadler L."/>
            <person name="Chun J."/>
            <person name="Moore E."/>
        </authorList>
    </citation>
    <scope>NUCLEOTIDE SEQUENCE [LARGE SCALE GENOMIC DNA]</scope>
    <source>
        <strain evidence="4 9">CCUG 53116</strain>
    </source>
</reference>
<dbReference type="InterPro" id="IPR050109">
    <property type="entry name" value="HTH-type_TetR-like_transc_reg"/>
</dbReference>
<dbReference type="EMBL" id="MSTQ01000019">
    <property type="protein sequence ID" value="OLT99940.1"/>
    <property type="molecule type" value="Genomic_DNA"/>
</dbReference>
<dbReference type="Gene3D" id="1.10.357.10">
    <property type="entry name" value="Tetracycline Repressor, domain 2"/>
    <property type="match status" value="1"/>
</dbReference>
<dbReference type="RefSeq" id="WP_075948718.1">
    <property type="nucleotide sequence ID" value="NZ_LT629709.1"/>
</dbReference>
<keyword evidence="1 2" id="KW-0238">DNA-binding</keyword>
<evidence type="ECO:0000259" key="3">
    <source>
        <dbReference type="PROSITE" id="PS50977"/>
    </source>
</evidence>
<evidence type="ECO:0000313" key="4">
    <source>
        <dbReference type="EMBL" id="KAB0482012.1"/>
    </source>
</evidence>
<sequence length="217" mass="23421">MQATSTVHSDTISPKARMVVAGAREIFLAHGFSAATTDMIQRAAGVSKSTVYAYYPTKEKLFEAVVEAECEAAIQAVHSVAMHLNDLRDVLSTLARAYMTIFLSPSGLALFRAIIGEAPRFPQLARHFYLVGPSSMNNLVAQHIERSTRIGELDVSSVGLETAASIFTNLVRSEAQMQCLTHPGSVPSAAQQDQWINTAVVTFLRAFGTSNFNAGKA</sequence>
<evidence type="ECO:0000256" key="2">
    <source>
        <dbReference type="PROSITE-ProRule" id="PRU00335"/>
    </source>
</evidence>
<feature type="domain" description="HTH tetR-type" evidence="3">
    <location>
        <begin position="13"/>
        <end position="73"/>
    </location>
</feature>
<dbReference type="InterPro" id="IPR039536">
    <property type="entry name" value="TetR_C_Proteobacteria"/>
</dbReference>
<reference evidence="5" key="3">
    <citation type="submission" date="2017-01" db="EMBL/GenBank/DDBJ databases">
        <authorList>
            <person name="Mah S.A."/>
            <person name="Swanson W.J."/>
            <person name="Moy G.W."/>
            <person name="Vacquier V.D."/>
        </authorList>
    </citation>
    <scope>NUCLEOTIDE SEQUENCE [LARGE SCALE GENOMIC DNA]</scope>
    <source>
        <strain evidence="5">MT1</strain>
    </source>
</reference>
<dbReference type="Proteomes" id="UP000186756">
    <property type="component" value="Unassembled WGS sequence"/>
</dbReference>
<evidence type="ECO:0000313" key="6">
    <source>
        <dbReference type="EMBL" id="SDP47908.1"/>
    </source>
</evidence>
<dbReference type="Proteomes" id="UP000198549">
    <property type="component" value="Chromosome I"/>
</dbReference>
<dbReference type="Pfam" id="PF14246">
    <property type="entry name" value="TetR_C_7"/>
    <property type="match status" value="1"/>
</dbReference>
<organism evidence="6 8">
    <name type="scientific">Pseudomonas reinekei</name>
    <dbReference type="NCBI Taxonomy" id="395598"/>
    <lineage>
        <taxon>Bacteria</taxon>
        <taxon>Pseudomonadati</taxon>
        <taxon>Pseudomonadota</taxon>
        <taxon>Gammaproteobacteria</taxon>
        <taxon>Pseudomonadales</taxon>
        <taxon>Pseudomonadaceae</taxon>
        <taxon>Pseudomonas</taxon>
    </lineage>
</organism>
<feature type="DNA-binding region" description="H-T-H motif" evidence="2">
    <location>
        <begin position="36"/>
        <end position="55"/>
    </location>
</feature>
<protein>
    <submittedName>
        <fullName evidence="6">DNA-binding transcriptional regulator, AcrR family</fullName>
    </submittedName>
    <submittedName>
        <fullName evidence="5">TetR family transcriptional regulator</fullName>
    </submittedName>
    <submittedName>
        <fullName evidence="4">TetR/AcrR family transcriptional regulator</fullName>
    </submittedName>
</protein>
<dbReference type="GO" id="GO:0003700">
    <property type="term" value="F:DNA-binding transcription factor activity"/>
    <property type="evidence" value="ECO:0007669"/>
    <property type="project" value="TreeGrafter"/>
</dbReference>
<dbReference type="Pfam" id="PF00440">
    <property type="entry name" value="TetR_N"/>
    <property type="match status" value="1"/>
</dbReference>
<dbReference type="InterPro" id="IPR036271">
    <property type="entry name" value="Tet_transcr_reg_TetR-rel_C_sf"/>
</dbReference>
<dbReference type="Proteomes" id="UP000460142">
    <property type="component" value="Unassembled WGS sequence"/>
</dbReference>
<proteinExistence type="predicted"/>
<dbReference type="Gene3D" id="1.10.10.60">
    <property type="entry name" value="Homeodomain-like"/>
    <property type="match status" value="1"/>
</dbReference>
<keyword evidence="7" id="KW-1185">Reference proteome</keyword>
<dbReference type="EMBL" id="VZPS01000021">
    <property type="protein sequence ID" value="KAB0482012.1"/>
    <property type="molecule type" value="Genomic_DNA"/>
</dbReference>
<name>A0A1H0T2X5_PSERE</name>
<dbReference type="PANTHER" id="PTHR30055:SF146">
    <property type="entry name" value="HTH-TYPE TRANSCRIPTIONAL DUAL REGULATOR CECR"/>
    <property type="match status" value="1"/>
</dbReference>
<evidence type="ECO:0000313" key="7">
    <source>
        <dbReference type="Proteomes" id="UP000186756"/>
    </source>
</evidence>
<reference evidence="6 8" key="1">
    <citation type="submission" date="2016-10" db="EMBL/GenBank/DDBJ databases">
        <authorList>
            <person name="de Groot N.N."/>
        </authorList>
    </citation>
    <scope>NUCLEOTIDE SEQUENCE [LARGE SCALE GENOMIC DNA]</scope>
    <source>
        <strain evidence="6 8">BS3776</strain>
    </source>
</reference>
<evidence type="ECO:0000313" key="9">
    <source>
        <dbReference type="Proteomes" id="UP000460142"/>
    </source>
</evidence>
<dbReference type="PROSITE" id="PS50977">
    <property type="entry name" value="HTH_TETR_2"/>
    <property type="match status" value="1"/>
</dbReference>
<evidence type="ECO:0000256" key="1">
    <source>
        <dbReference type="ARBA" id="ARBA00023125"/>
    </source>
</evidence>
<dbReference type="SUPFAM" id="SSF48498">
    <property type="entry name" value="Tetracyclin repressor-like, C-terminal domain"/>
    <property type="match status" value="1"/>
</dbReference>